<feature type="transmembrane region" description="Helical" evidence="17">
    <location>
        <begin position="647"/>
        <end position="665"/>
    </location>
</feature>
<evidence type="ECO:0000256" key="7">
    <source>
        <dbReference type="ARBA" id="ARBA00022692"/>
    </source>
</evidence>
<feature type="transmembrane region" description="Helical" evidence="17">
    <location>
        <begin position="613"/>
        <end position="635"/>
    </location>
</feature>
<dbReference type="EC" id="3.4.-.-" evidence="15"/>
<proteinExistence type="inferred from homology"/>
<evidence type="ECO:0000256" key="4">
    <source>
        <dbReference type="ARBA" id="ARBA00010918"/>
    </source>
</evidence>
<comment type="similarity">
    <text evidence="4 15">Belongs to the peptidase M28 family.</text>
</comment>
<dbReference type="eggNOG" id="KOG2194">
    <property type="taxonomic scope" value="Eukaryota"/>
</dbReference>
<dbReference type="Gene3D" id="3.40.630.10">
    <property type="entry name" value="Zn peptidases"/>
    <property type="match status" value="1"/>
</dbReference>
<evidence type="ECO:0000256" key="10">
    <source>
        <dbReference type="ARBA" id="ARBA00022833"/>
    </source>
</evidence>
<reference evidence="21 22" key="1">
    <citation type="journal article" date="2011" name="Proc. Natl. Acad. Sci. U.S.A.">
        <title>Evolutionary erosion of yeast sex chromosomes by mating-type switching accidents.</title>
        <authorList>
            <person name="Gordon J.L."/>
            <person name="Armisen D."/>
            <person name="Proux-Wera E."/>
            <person name="Oheigeartaigh S.S."/>
            <person name="Byrne K.P."/>
            <person name="Wolfe K.H."/>
        </authorList>
    </citation>
    <scope>NUCLEOTIDE SEQUENCE [LARGE SCALE GENOMIC DNA]</scope>
    <source>
        <strain evidence="22">ATCC 10662 / CBS 1146 / NBRC 0425 / NCYC 2629 / NRRL Y-866</strain>
    </source>
</reference>
<feature type="domain" description="Vacuolar membrane protease transmembrane" evidence="20">
    <location>
        <begin position="396"/>
        <end position="674"/>
    </location>
</feature>
<evidence type="ECO:0000259" key="20">
    <source>
        <dbReference type="Pfam" id="PF22251"/>
    </source>
</evidence>
<dbReference type="KEGG" id="tdl:TDEL_0D03310"/>
<feature type="transmembrane region" description="Helical" evidence="17">
    <location>
        <begin position="462"/>
        <end position="480"/>
    </location>
</feature>
<sequence>MLAEVFRSIFRFRKTTVSLLCVLTYAIIGILYVYDHTHYKYVLPSSSDFHRSSTLLENAWLDLQNITETFHPYTSRANVEVHDYLLDRVTNITQSVPYAKVSDDVAERRSTIVKRVNKVNSTTSFGQISYFESGNILVKLEGKISELPALLLSAHYDSVPTGHGATDDGKGIVSLLGILDYYAAEQPKRTMLFNFNNNEEFGLLGAEAFFSHPWSNLTLYFINLEGTGTGGKSVLFRTSDASTAKMYQKAVVKSPFGNSIYQQGFNDRLVRSETDFVVYARKELRGFDIAFYKPRDLYHTIKDSIQYTSREALWHMFHTAWQLSDYMVMNSNIDDEDFTAAVYFDILGLRFVTISAKTLFRSGSTLLVLMPVLTFLVDFIGRKKNKETKGFWNIWLRLPLSLAISIGLVRGTQSFIQAVNPFIISRDYLSPLFALSSEFVLINYLVLSLFEYLSRTADFKTIALRELAVLLWINLFVQTVKLYTSGYKETGTYPFTIFYMTTSLGCIMGYICRSFGKKRAEPVASKRPQAETSYGSQIVDEERGGEPDQQSIGSGRSSGINENGSQHEHSEEVPLDERAPLLQTSKSKDDHKSKPIVKGLITKALNYDWSLQFLITLPIATFFLFNSVDLILDALNQTIQEGSKSTINTWNILFLGSILIVLPLLPFTYKLNYLVGLLFAISFGISLALSLLQSPFTEQSPLKLRFEQTVDMNNSTDAIVSVLGRKGGFVSSVLDDLPSVKEQRKQVWCESLGDGNEQCSYVGYPPNLFDSSSPLKPQDIFAIEILKDDRNSADRSSYAPINAVLRINARENRACKVRFNSNFNTNSPVRQITIDKEGMGKNTTLEVIKLSSGINEVQLHKLDFDKPYYNIGVQWLPNIINTNSKREDRDADALEVTVTCFWGEYDSESQLGHSHKRKLPAFDELLEYSPVNVIYTNREKGLFKFMDSVTL</sequence>
<dbReference type="GO" id="GO:0008235">
    <property type="term" value="F:metalloexopeptidase activity"/>
    <property type="evidence" value="ECO:0007669"/>
    <property type="project" value="InterPro"/>
</dbReference>
<dbReference type="InterPro" id="IPR053975">
    <property type="entry name" value="PFF1_C"/>
</dbReference>
<name>G8ZTH1_TORDE</name>
<keyword evidence="11 17" id="KW-1133">Transmembrane helix</keyword>
<evidence type="ECO:0000256" key="13">
    <source>
        <dbReference type="ARBA" id="ARBA00023136"/>
    </source>
</evidence>
<keyword evidence="13 17" id="KW-0472">Membrane</keyword>
<evidence type="ECO:0000256" key="3">
    <source>
        <dbReference type="ARBA" id="ARBA00004128"/>
    </source>
</evidence>
<evidence type="ECO:0000259" key="18">
    <source>
        <dbReference type="Pfam" id="PF04389"/>
    </source>
</evidence>
<dbReference type="PANTHER" id="PTHR12147:SF58">
    <property type="entry name" value="VACUOLAR MEMBRANE PROTEASE"/>
    <property type="match status" value="1"/>
</dbReference>
<feature type="transmembrane region" description="Helical" evidence="17">
    <location>
        <begin position="429"/>
        <end position="450"/>
    </location>
</feature>
<dbReference type="PANTHER" id="PTHR12147">
    <property type="entry name" value="METALLOPEPTIDASE M28 FAMILY MEMBER"/>
    <property type="match status" value="1"/>
</dbReference>
<dbReference type="InterPro" id="IPR045175">
    <property type="entry name" value="M28_fam"/>
</dbReference>
<feature type="region of interest" description="Disordered" evidence="16">
    <location>
        <begin position="523"/>
        <end position="579"/>
    </location>
</feature>
<evidence type="ECO:0000256" key="2">
    <source>
        <dbReference type="ARBA" id="ARBA00003273"/>
    </source>
</evidence>
<dbReference type="GO" id="GO:0046872">
    <property type="term" value="F:metal ion binding"/>
    <property type="evidence" value="ECO:0007669"/>
    <property type="project" value="UniProtKB-KW"/>
</dbReference>
<organism evidence="21 22">
    <name type="scientific">Torulaspora delbrueckii</name>
    <name type="common">Yeast</name>
    <name type="synonym">Candida colliculosa</name>
    <dbReference type="NCBI Taxonomy" id="4950"/>
    <lineage>
        <taxon>Eukaryota</taxon>
        <taxon>Fungi</taxon>
        <taxon>Dikarya</taxon>
        <taxon>Ascomycota</taxon>
        <taxon>Saccharomycotina</taxon>
        <taxon>Saccharomycetes</taxon>
        <taxon>Saccharomycetales</taxon>
        <taxon>Saccharomycetaceae</taxon>
        <taxon>Torulaspora</taxon>
    </lineage>
</organism>
<feature type="transmembrane region" description="Helical" evidence="17">
    <location>
        <begin position="672"/>
        <end position="692"/>
    </location>
</feature>
<feature type="domain" description="Peptidase M28" evidence="18">
    <location>
        <begin position="135"/>
        <end position="322"/>
    </location>
</feature>
<dbReference type="InParanoid" id="G8ZTH1"/>
<feature type="compositionally biased region" description="Low complexity" evidence="16">
    <location>
        <begin position="551"/>
        <end position="564"/>
    </location>
</feature>
<accession>G8ZTH1</accession>
<dbReference type="STRING" id="1076872.G8ZTH1"/>
<dbReference type="Proteomes" id="UP000005627">
    <property type="component" value="Chromosome 4"/>
</dbReference>
<keyword evidence="22" id="KW-1185">Reference proteome</keyword>
<dbReference type="GO" id="GO:0006508">
    <property type="term" value="P:proteolysis"/>
    <property type="evidence" value="ECO:0007669"/>
    <property type="project" value="UniProtKB-KW"/>
</dbReference>
<dbReference type="GeneID" id="11502349"/>
<dbReference type="InterPro" id="IPR053976">
    <property type="entry name" value="PFF1_TM"/>
</dbReference>
<keyword evidence="14" id="KW-0325">Glycoprotein</keyword>
<evidence type="ECO:0000256" key="1">
    <source>
        <dbReference type="ARBA" id="ARBA00001947"/>
    </source>
</evidence>
<keyword evidence="12" id="KW-0482">Metalloprotease</keyword>
<comment type="function">
    <text evidence="2">May be involved in vacuolar sorting and osmoregulation.</text>
</comment>
<dbReference type="Pfam" id="PF04389">
    <property type="entry name" value="Peptidase_M28"/>
    <property type="match status" value="1"/>
</dbReference>
<evidence type="ECO:0000256" key="12">
    <source>
        <dbReference type="ARBA" id="ARBA00023049"/>
    </source>
</evidence>
<protein>
    <recommendedName>
        <fullName evidence="15">Peptide hydrolase</fullName>
        <ecNumber evidence="15">3.4.-.-</ecNumber>
    </recommendedName>
</protein>
<evidence type="ECO:0000256" key="16">
    <source>
        <dbReference type="SAM" id="MobiDB-lite"/>
    </source>
</evidence>
<evidence type="ECO:0000256" key="8">
    <source>
        <dbReference type="ARBA" id="ARBA00022723"/>
    </source>
</evidence>
<dbReference type="FunCoup" id="G8ZTH1">
    <property type="interactions" value="24"/>
</dbReference>
<dbReference type="MEROPS" id="M28.A05"/>
<evidence type="ECO:0000256" key="15">
    <source>
        <dbReference type="RuleBase" id="RU361240"/>
    </source>
</evidence>
<dbReference type="GO" id="GO:0000329">
    <property type="term" value="C:fungal-type vacuole membrane"/>
    <property type="evidence" value="ECO:0007669"/>
    <property type="project" value="EnsemblFungi"/>
</dbReference>
<evidence type="ECO:0000256" key="6">
    <source>
        <dbReference type="ARBA" id="ARBA00022670"/>
    </source>
</evidence>
<evidence type="ECO:0000256" key="14">
    <source>
        <dbReference type="ARBA" id="ARBA00023180"/>
    </source>
</evidence>
<evidence type="ECO:0000256" key="11">
    <source>
        <dbReference type="ARBA" id="ARBA00022989"/>
    </source>
</evidence>
<evidence type="ECO:0000313" key="21">
    <source>
        <dbReference type="EMBL" id="CCE91915.1"/>
    </source>
</evidence>
<evidence type="ECO:0000256" key="9">
    <source>
        <dbReference type="ARBA" id="ARBA00022801"/>
    </source>
</evidence>
<feature type="domain" description="Vacuolar membrane protease C-terminal" evidence="19">
    <location>
        <begin position="702"/>
        <end position="943"/>
    </location>
</feature>
<evidence type="ECO:0000256" key="17">
    <source>
        <dbReference type="SAM" id="Phobius"/>
    </source>
</evidence>
<keyword evidence="7 17" id="KW-0812">Transmembrane</keyword>
<feature type="compositionally biased region" description="Basic and acidic residues" evidence="16">
    <location>
        <begin position="565"/>
        <end position="579"/>
    </location>
</feature>
<keyword evidence="8 15" id="KW-0479">Metal-binding</keyword>
<dbReference type="Pfam" id="PF22251">
    <property type="entry name" value="PFF1_TM"/>
    <property type="match status" value="1"/>
</dbReference>
<dbReference type="Pfam" id="PF22250">
    <property type="entry name" value="PFF1_C"/>
    <property type="match status" value="1"/>
</dbReference>
<dbReference type="EMBL" id="HE616745">
    <property type="protein sequence ID" value="CCE91915.1"/>
    <property type="molecule type" value="Genomic_DNA"/>
</dbReference>
<dbReference type="InterPro" id="IPR007484">
    <property type="entry name" value="Peptidase_M28"/>
</dbReference>
<dbReference type="AlphaFoldDB" id="G8ZTH1"/>
<dbReference type="OrthoDB" id="76293at2759"/>
<gene>
    <name evidence="21" type="primary">TDEL0D03310</name>
    <name evidence="21" type="ORF">TDEL_0D03310</name>
</gene>
<dbReference type="RefSeq" id="XP_003681126.1">
    <property type="nucleotide sequence ID" value="XM_003681078.1"/>
</dbReference>
<dbReference type="InterPro" id="IPR048024">
    <property type="entry name" value="Fxna-like_M28_dom"/>
</dbReference>
<evidence type="ECO:0000256" key="5">
    <source>
        <dbReference type="ARBA" id="ARBA00022554"/>
    </source>
</evidence>
<comment type="cofactor">
    <cofactor evidence="1">
        <name>Zn(2+)</name>
        <dbReference type="ChEBI" id="CHEBI:29105"/>
    </cofactor>
</comment>
<feature type="transmembrane region" description="Helical" evidence="17">
    <location>
        <begin position="16"/>
        <end position="34"/>
    </location>
</feature>
<keyword evidence="10 15" id="KW-0862">Zinc</keyword>
<keyword evidence="6 15" id="KW-0645">Protease</keyword>
<feature type="transmembrane region" description="Helical" evidence="17">
    <location>
        <begin position="359"/>
        <end position="380"/>
    </location>
</feature>
<evidence type="ECO:0000259" key="19">
    <source>
        <dbReference type="Pfam" id="PF22250"/>
    </source>
</evidence>
<dbReference type="CDD" id="cd03875">
    <property type="entry name" value="M28_Fxna_like"/>
    <property type="match status" value="1"/>
</dbReference>
<feature type="transmembrane region" description="Helical" evidence="17">
    <location>
        <begin position="492"/>
        <end position="512"/>
    </location>
</feature>
<comment type="subcellular location">
    <subcellularLocation>
        <location evidence="3">Vacuole membrane</location>
        <topology evidence="3">Multi-pass membrane protein</topology>
    </subcellularLocation>
</comment>
<feature type="transmembrane region" description="Helical" evidence="17">
    <location>
        <begin position="392"/>
        <end position="409"/>
    </location>
</feature>
<dbReference type="HOGENOM" id="CLU_006412_1_0_1"/>
<dbReference type="SUPFAM" id="SSF53187">
    <property type="entry name" value="Zn-dependent exopeptidases"/>
    <property type="match status" value="1"/>
</dbReference>
<evidence type="ECO:0000313" key="22">
    <source>
        <dbReference type="Proteomes" id="UP000005627"/>
    </source>
</evidence>
<keyword evidence="9 15" id="KW-0378">Hydrolase</keyword>
<keyword evidence="5" id="KW-0926">Vacuole</keyword>